<reference evidence="4 5" key="1">
    <citation type="submission" date="2016-02" db="EMBL/GenBank/DDBJ databases">
        <title>Complete Genome of H5569, the type strain of the newly described species Haematospirillium jordaniae.</title>
        <authorList>
            <person name="Nicholson A.C."/>
            <person name="Humrighouse B.W."/>
            <person name="Loparov V."/>
            <person name="McQuiston J.R."/>
        </authorList>
    </citation>
    <scope>NUCLEOTIDE SEQUENCE [LARGE SCALE GENOMIC DNA]</scope>
    <source>
        <strain evidence="4 5">H5569</strain>
        <plasmid evidence="5">Plasmid unnamed 1</plasmid>
    </source>
</reference>
<dbReference type="InterPro" id="IPR020287">
    <property type="entry name" value="Tail_sheath_C"/>
</dbReference>
<keyword evidence="5" id="KW-1185">Reference proteome</keyword>
<accession>A0A143DGM9</accession>
<dbReference type="OrthoDB" id="9767864at2"/>
<name>A0A143DGM9_9PROT</name>
<evidence type="ECO:0000259" key="2">
    <source>
        <dbReference type="Pfam" id="PF04984"/>
    </source>
</evidence>
<dbReference type="AlphaFoldDB" id="A0A143DGM9"/>
<dbReference type="EMBL" id="CP014526">
    <property type="protein sequence ID" value="AMW35739.1"/>
    <property type="molecule type" value="Genomic_DNA"/>
</dbReference>
<evidence type="ECO:0000259" key="3">
    <source>
        <dbReference type="Pfam" id="PF17482"/>
    </source>
</evidence>
<evidence type="ECO:0000313" key="4">
    <source>
        <dbReference type="EMBL" id="AMW35739.1"/>
    </source>
</evidence>
<comment type="similarity">
    <text evidence="1">Belongs to the myoviridae tail sheath protein family.</text>
</comment>
<dbReference type="Pfam" id="PF17482">
    <property type="entry name" value="Phage_sheath_1C"/>
    <property type="match status" value="1"/>
</dbReference>
<keyword evidence="4" id="KW-0614">Plasmid</keyword>
<dbReference type="InterPro" id="IPR052042">
    <property type="entry name" value="Tail_sheath_structural"/>
</dbReference>
<geneLocation type="plasmid" evidence="4 5">
    <name>unnamed 1</name>
</geneLocation>
<organism evidence="4 5">
    <name type="scientific">Haematospirillum jordaniae</name>
    <dbReference type="NCBI Taxonomy" id="1549855"/>
    <lineage>
        <taxon>Bacteria</taxon>
        <taxon>Pseudomonadati</taxon>
        <taxon>Pseudomonadota</taxon>
        <taxon>Alphaproteobacteria</taxon>
        <taxon>Rhodospirillales</taxon>
        <taxon>Novispirillaceae</taxon>
        <taxon>Haematospirillum</taxon>
    </lineage>
</organism>
<feature type="domain" description="Tail sheath protein subtilisin-like" evidence="2">
    <location>
        <begin position="110"/>
        <end position="274"/>
    </location>
</feature>
<dbReference type="PANTHER" id="PTHR35861:SF1">
    <property type="entry name" value="PHAGE TAIL SHEATH PROTEIN"/>
    <property type="match status" value="1"/>
</dbReference>
<sequence length="390" mass="41828">MAADYHHGVRVIEASNGIRPIRTIESAVIGFVATGADADAGAFPLNRPVLLTDIMSGLGKAGDSGTLPHVLAAIKDHGNPATVVVRVPEGDTPAKTTTNVIGGVTADGMKTGLQALTAAKAMFGLTPRILGAPGLDTKPVAVELASIAAKTRAFAYVAAHGCVNRDAAIAYRQNFGNRELMVIWPDFQSWDNASSASRTEWATARALGLRAKIDEDIGWHKTLSNVVVQGVTGISKDVFWDLQNPATDAGLLNAADVTTLIRKDGYRFWGSRTCSADPLFAFENYTRTAHILADTMAEAHFWAMDKPLHPMLARDIVDGVNAKMRELVRNGYLIGGNAWFDPARNDATTLKAGKLLVSYDYTPVPPLENLMFEQKITDGYLMDFASAMAA</sequence>
<dbReference type="PANTHER" id="PTHR35861">
    <property type="match status" value="1"/>
</dbReference>
<feature type="domain" description="Tail sheath protein C-terminal" evidence="3">
    <location>
        <begin position="276"/>
        <end position="377"/>
    </location>
</feature>
<dbReference type="RefSeq" id="WP_066136986.1">
    <property type="nucleotide sequence ID" value="NZ_CP014526.1"/>
</dbReference>
<evidence type="ECO:0000313" key="5">
    <source>
        <dbReference type="Proteomes" id="UP000076066"/>
    </source>
</evidence>
<dbReference type="KEGG" id="hjo:AY555_10190"/>
<evidence type="ECO:0000256" key="1">
    <source>
        <dbReference type="ARBA" id="ARBA00008005"/>
    </source>
</evidence>
<proteinExistence type="inferred from homology"/>
<dbReference type="InterPro" id="IPR035089">
    <property type="entry name" value="Phage_sheath_subtilisin"/>
</dbReference>
<dbReference type="GeneID" id="53317518"/>
<dbReference type="Pfam" id="PF04984">
    <property type="entry name" value="Phage_sheath_1"/>
    <property type="match status" value="1"/>
</dbReference>
<dbReference type="Proteomes" id="UP000076066">
    <property type="component" value="Plasmid unnamed 1"/>
</dbReference>
<gene>
    <name evidence="4" type="ORF">AY555_10190</name>
</gene>
<protein>
    <submittedName>
        <fullName evidence="4">Phage tail protein</fullName>
    </submittedName>
</protein>